<evidence type="ECO:0000313" key="1">
    <source>
        <dbReference type="EMBL" id="HAF7721859.1"/>
    </source>
</evidence>
<reference evidence="1" key="2">
    <citation type="submission" date="2018-07" db="EMBL/GenBank/DDBJ databases">
        <authorList>
            <consortium name="NCBI Pathogen Detection Project"/>
        </authorList>
    </citation>
    <scope>NUCLEOTIDE SEQUENCE</scope>
    <source>
        <strain evidence="1">12-0584</strain>
    </source>
</reference>
<name>A0A752RM60_SALET</name>
<comment type="caution">
    <text evidence="1">The sequence shown here is derived from an EMBL/GenBank/DDBJ whole genome shotgun (WGS) entry which is preliminary data.</text>
</comment>
<organism evidence="1">
    <name type="scientific">Salmonella enterica subsp. enterica serovar Carrau</name>
    <dbReference type="NCBI Taxonomy" id="1160739"/>
    <lineage>
        <taxon>Bacteria</taxon>
        <taxon>Pseudomonadati</taxon>
        <taxon>Pseudomonadota</taxon>
        <taxon>Gammaproteobacteria</taxon>
        <taxon>Enterobacterales</taxon>
        <taxon>Enterobacteriaceae</taxon>
        <taxon>Salmonella</taxon>
    </lineage>
</organism>
<proteinExistence type="predicted"/>
<sequence length="105" mass="12486">MANTGRKIDYRIRPAKNIERKMIRDVLLRLSPFGIFSDYQYIGFGSKYFTDFIIMHKYLGIDDMISIEGDVNNRRRYRFNKPFECIDVKFGHSNEVLPTLNLSRK</sequence>
<dbReference type="InterPro" id="IPR046788">
    <property type="entry name" value="Methyltransf_35"/>
</dbReference>
<gene>
    <name evidence="1" type="ORF">G9332_000001</name>
</gene>
<dbReference type="AlphaFoldDB" id="A0A752RM60"/>
<protein>
    <submittedName>
        <fullName evidence="1">Uncharacterized protein</fullName>
    </submittedName>
</protein>
<dbReference type="Pfam" id="PF20553">
    <property type="entry name" value="Methyltransf_35"/>
    <property type="match status" value="1"/>
</dbReference>
<reference evidence="1" key="1">
    <citation type="journal article" date="2018" name="Genome Biol.">
        <title>SKESA: strategic k-mer extension for scrupulous assemblies.</title>
        <authorList>
            <person name="Souvorov A."/>
            <person name="Agarwala R."/>
            <person name="Lipman D.J."/>
        </authorList>
    </citation>
    <scope>NUCLEOTIDE SEQUENCE</scope>
    <source>
        <strain evidence="1">12-0584</strain>
    </source>
</reference>
<accession>A0A752RM60</accession>
<feature type="non-terminal residue" evidence="1">
    <location>
        <position position="105"/>
    </location>
</feature>
<dbReference type="EMBL" id="DAAWFV010000001">
    <property type="protein sequence ID" value="HAF7721859.1"/>
    <property type="molecule type" value="Genomic_DNA"/>
</dbReference>